<dbReference type="SUPFAM" id="SSF56935">
    <property type="entry name" value="Porins"/>
    <property type="match status" value="1"/>
</dbReference>
<organism evidence="4 5">
    <name type="scientific">Eiseniibacteriota bacterium</name>
    <dbReference type="NCBI Taxonomy" id="2212470"/>
    <lineage>
        <taxon>Bacteria</taxon>
        <taxon>Candidatus Eiseniibacteriota</taxon>
    </lineage>
</organism>
<dbReference type="AlphaFoldDB" id="A0A933SCQ3"/>
<sequence length="177" mass="18706">MTRLFARVFAAAAVVAALASPASATKYAGEFMKIPVGARAVGMGGAFTAVADDATSPYWNPAGMVYLPYREAFLQHAEQFGSLVNHDFGSVVMPLRSADEHRTALGVALTWVGVTDIPITPRPGGLAPGQWLDYGTDNDPSTPDADGTQGNGKWDRGERLLLSAEDLYMASSTDLAL</sequence>
<evidence type="ECO:0000256" key="2">
    <source>
        <dbReference type="SAM" id="MobiDB-lite"/>
    </source>
</evidence>
<proteinExistence type="inferred from homology"/>
<dbReference type="Gene3D" id="2.40.160.60">
    <property type="entry name" value="Outer membrane protein transport protein (OMPP1/FadL/TodX)"/>
    <property type="match status" value="1"/>
</dbReference>
<feature type="non-terminal residue" evidence="4">
    <location>
        <position position="177"/>
    </location>
</feature>
<feature type="signal peptide" evidence="3">
    <location>
        <begin position="1"/>
        <end position="24"/>
    </location>
</feature>
<reference evidence="4" key="1">
    <citation type="submission" date="2020-07" db="EMBL/GenBank/DDBJ databases">
        <title>Huge and variable diversity of episymbiotic CPR bacteria and DPANN archaea in groundwater ecosystems.</title>
        <authorList>
            <person name="He C.Y."/>
            <person name="Keren R."/>
            <person name="Whittaker M."/>
            <person name="Farag I.F."/>
            <person name="Doudna J."/>
            <person name="Cate J.H.D."/>
            <person name="Banfield J.F."/>
        </authorList>
    </citation>
    <scope>NUCLEOTIDE SEQUENCE</scope>
    <source>
        <strain evidence="4">NC_groundwater_1813_Pr3_B-0.1um_71_17</strain>
    </source>
</reference>
<evidence type="ECO:0000313" key="5">
    <source>
        <dbReference type="Proteomes" id="UP000696931"/>
    </source>
</evidence>
<evidence type="ECO:0000256" key="1">
    <source>
        <dbReference type="ARBA" id="ARBA00005846"/>
    </source>
</evidence>
<gene>
    <name evidence="4" type="ORF">HZA61_10730</name>
</gene>
<dbReference type="Proteomes" id="UP000696931">
    <property type="component" value="Unassembled WGS sequence"/>
</dbReference>
<accession>A0A933SCQ3</accession>
<name>A0A933SCQ3_UNCEI</name>
<evidence type="ECO:0000256" key="3">
    <source>
        <dbReference type="SAM" id="SignalP"/>
    </source>
</evidence>
<protein>
    <submittedName>
        <fullName evidence="4">UPF0164 family protein</fullName>
    </submittedName>
</protein>
<evidence type="ECO:0000313" key="4">
    <source>
        <dbReference type="EMBL" id="MBI5169954.1"/>
    </source>
</evidence>
<dbReference type="InterPro" id="IPR005362">
    <property type="entry name" value="UPF0164"/>
</dbReference>
<feature type="chain" id="PRO_5037621758" evidence="3">
    <location>
        <begin position="25"/>
        <end position="177"/>
    </location>
</feature>
<dbReference type="Pfam" id="PF03687">
    <property type="entry name" value="UPF0164"/>
    <property type="match status" value="1"/>
</dbReference>
<comment type="caution">
    <text evidence="4">The sequence shown here is derived from an EMBL/GenBank/DDBJ whole genome shotgun (WGS) entry which is preliminary data.</text>
</comment>
<dbReference type="EMBL" id="JACRIW010000076">
    <property type="protein sequence ID" value="MBI5169954.1"/>
    <property type="molecule type" value="Genomic_DNA"/>
</dbReference>
<feature type="region of interest" description="Disordered" evidence="2">
    <location>
        <begin position="128"/>
        <end position="154"/>
    </location>
</feature>
<comment type="similarity">
    <text evidence="1">Belongs to the UPF0164 family.</text>
</comment>
<keyword evidence="3" id="KW-0732">Signal</keyword>